<sequence length="133" mass="14083">MKEFHSMLLMLVLILGYWTALIIPSEASSFSCMNGSTINCNGTGDSSNDVQQVLDNTSGGNYDGISHGVEESNCDVNTGDGDAGNDQLPSMPTSRQQLLVMTTVDVKAEARVSVAEAAEGLAVPVGRWRGRSN</sequence>
<dbReference type="Proteomes" id="UP000813462">
    <property type="component" value="Unassembled WGS sequence"/>
</dbReference>
<name>A0A978V3C4_ZIZJJ</name>
<dbReference type="EMBL" id="JAEACU010000007">
    <property type="protein sequence ID" value="KAH7521857.1"/>
    <property type="molecule type" value="Genomic_DNA"/>
</dbReference>
<gene>
    <name evidence="3" type="ORF">FEM48_Zijuj07G0076500</name>
</gene>
<feature type="chain" id="PRO_5036856944" evidence="2">
    <location>
        <begin position="28"/>
        <end position="133"/>
    </location>
</feature>
<organism evidence="3 4">
    <name type="scientific">Ziziphus jujuba var. spinosa</name>
    <dbReference type="NCBI Taxonomy" id="714518"/>
    <lineage>
        <taxon>Eukaryota</taxon>
        <taxon>Viridiplantae</taxon>
        <taxon>Streptophyta</taxon>
        <taxon>Embryophyta</taxon>
        <taxon>Tracheophyta</taxon>
        <taxon>Spermatophyta</taxon>
        <taxon>Magnoliopsida</taxon>
        <taxon>eudicotyledons</taxon>
        <taxon>Gunneridae</taxon>
        <taxon>Pentapetalae</taxon>
        <taxon>rosids</taxon>
        <taxon>fabids</taxon>
        <taxon>Rosales</taxon>
        <taxon>Rhamnaceae</taxon>
        <taxon>Paliureae</taxon>
        <taxon>Ziziphus</taxon>
    </lineage>
</organism>
<proteinExistence type="predicted"/>
<keyword evidence="2" id="KW-0732">Signal</keyword>
<protein>
    <submittedName>
        <fullName evidence="3">Uncharacterized protein</fullName>
    </submittedName>
</protein>
<dbReference type="AlphaFoldDB" id="A0A978V3C4"/>
<reference evidence="3" key="1">
    <citation type="journal article" date="2021" name="Front. Plant Sci.">
        <title>Chromosome-Scale Genome Assembly for Chinese Sour Jujube and Insights Into Its Genome Evolution and Domestication Signature.</title>
        <authorList>
            <person name="Shen L.-Y."/>
            <person name="Luo H."/>
            <person name="Wang X.-L."/>
            <person name="Wang X.-M."/>
            <person name="Qiu X.-J."/>
            <person name="Liu H."/>
            <person name="Zhou S.-S."/>
            <person name="Jia K.-H."/>
            <person name="Nie S."/>
            <person name="Bao Y.-T."/>
            <person name="Zhang R.-G."/>
            <person name="Yun Q.-Z."/>
            <person name="Chai Y.-H."/>
            <person name="Lu J.-Y."/>
            <person name="Li Y."/>
            <person name="Zhao S.-W."/>
            <person name="Mao J.-F."/>
            <person name="Jia S.-G."/>
            <person name="Mao Y.-M."/>
        </authorList>
    </citation>
    <scope>NUCLEOTIDE SEQUENCE</scope>
    <source>
        <strain evidence="3">AT0</strain>
        <tissue evidence="3">Leaf</tissue>
    </source>
</reference>
<evidence type="ECO:0000313" key="3">
    <source>
        <dbReference type="EMBL" id="KAH7521857.1"/>
    </source>
</evidence>
<accession>A0A978V3C4</accession>
<evidence type="ECO:0000256" key="1">
    <source>
        <dbReference type="SAM" id="MobiDB-lite"/>
    </source>
</evidence>
<evidence type="ECO:0000256" key="2">
    <source>
        <dbReference type="SAM" id="SignalP"/>
    </source>
</evidence>
<evidence type="ECO:0000313" key="4">
    <source>
        <dbReference type="Proteomes" id="UP000813462"/>
    </source>
</evidence>
<comment type="caution">
    <text evidence="3">The sequence shown here is derived from an EMBL/GenBank/DDBJ whole genome shotgun (WGS) entry which is preliminary data.</text>
</comment>
<feature type="signal peptide" evidence="2">
    <location>
        <begin position="1"/>
        <end position="27"/>
    </location>
</feature>
<feature type="region of interest" description="Disordered" evidence="1">
    <location>
        <begin position="55"/>
        <end position="91"/>
    </location>
</feature>